<name>A0A2A5WKU6_9GAMM</name>
<evidence type="ECO:0000256" key="3">
    <source>
        <dbReference type="ARBA" id="ARBA00022898"/>
    </source>
</evidence>
<dbReference type="InterPro" id="IPR015424">
    <property type="entry name" value="PyrdxlP-dep_Trfase"/>
</dbReference>
<evidence type="ECO:0000256" key="1">
    <source>
        <dbReference type="ARBA" id="ARBA00001933"/>
    </source>
</evidence>
<keyword evidence="5" id="KW-0032">Aminotransferase</keyword>
<dbReference type="InterPro" id="IPR049704">
    <property type="entry name" value="Aminotrans_3_PPA_site"/>
</dbReference>
<proteinExistence type="inferred from homology"/>
<dbReference type="Gene3D" id="3.40.640.10">
    <property type="entry name" value="Type I PLP-dependent aspartate aminotransferase-like (Major domain)"/>
    <property type="match status" value="1"/>
</dbReference>
<dbReference type="CDD" id="cd00610">
    <property type="entry name" value="OAT_like"/>
    <property type="match status" value="1"/>
</dbReference>
<dbReference type="EMBL" id="NTKD01000057">
    <property type="protein sequence ID" value="PDH36887.1"/>
    <property type="molecule type" value="Genomic_DNA"/>
</dbReference>
<dbReference type="InterPro" id="IPR005814">
    <property type="entry name" value="Aminotrans_3"/>
</dbReference>
<dbReference type="Gene3D" id="3.90.1150.10">
    <property type="entry name" value="Aspartate Aminotransferase, domain 1"/>
    <property type="match status" value="1"/>
</dbReference>
<evidence type="ECO:0000256" key="4">
    <source>
        <dbReference type="RuleBase" id="RU003560"/>
    </source>
</evidence>
<dbReference type="PIRSF" id="PIRSF000521">
    <property type="entry name" value="Transaminase_4ab_Lys_Orn"/>
    <property type="match status" value="1"/>
</dbReference>
<comment type="similarity">
    <text evidence="2 4">Belongs to the class-III pyridoxal-phosphate-dependent aminotransferase family.</text>
</comment>
<dbReference type="PROSITE" id="PS00600">
    <property type="entry name" value="AA_TRANSFER_CLASS_3"/>
    <property type="match status" value="1"/>
</dbReference>
<dbReference type="SUPFAM" id="SSF53383">
    <property type="entry name" value="PLP-dependent transferases"/>
    <property type="match status" value="1"/>
</dbReference>
<comment type="caution">
    <text evidence="5">The sequence shown here is derived from an EMBL/GenBank/DDBJ whole genome shotgun (WGS) entry which is preliminary data.</text>
</comment>
<dbReference type="InterPro" id="IPR015421">
    <property type="entry name" value="PyrdxlP-dep_Trfase_major"/>
</dbReference>
<comment type="cofactor">
    <cofactor evidence="1">
        <name>pyridoxal 5'-phosphate</name>
        <dbReference type="ChEBI" id="CHEBI:597326"/>
    </cofactor>
</comment>
<evidence type="ECO:0000313" key="5">
    <source>
        <dbReference type="EMBL" id="PDH36887.1"/>
    </source>
</evidence>
<dbReference type="Proteomes" id="UP000219327">
    <property type="component" value="Unassembled WGS sequence"/>
</dbReference>
<evidence type="ECO:0000313" key="6">
    <source>
        <dbReference type="Proteomes" id="UP000219327"/>
    </source>
</evidence>
<dbReference type="GO" id="GO:0030170">
    <property type="term" value="F:pyridoxal phosphate binding"/>
    <property type="evidence" value="ECO:0007669"/>
    <property type="project" value="InterPro"/>
</dbReference>
<dbReference type="AlphaFoldDB" id="A0A2A5WKU6"/>
<protein>
    <submittedName>
        <fullName evidence="5">Aspartate aminotransferase family protein</fullName>
    </submittedName>
</protein>
<dbReference type="GO" id="GO:0008483">
    <property type="term" value="F:transaminase activity"/>
    <property type="evidence" value="ECO:0007669"/>
    <property type="project" value="UniProtKB-KW"/>
</dbReference>
<sequence length="412" mass="44705">MGHAPLFYEQPVHIVRGEGAVLFDADGKRYLDMYNNVPCVGHANPRVAEAMSKQLATLNVHSRYLHEGILDYAERLVALHHDRIQSVVFACSGTEASEVALFMARGATGGQGFICTDATYHGNSAEVVKLARASLSDHNPQRLFRAIPVPQTYRPLGDNLSEDALCDAYVARVQDEIDGFKAAGVPFAGMFVCSILANEGLPNIPRGFMAKATDVVHAAGGLMIADEVQAGFCRSGDWWGYETSGFTPDIVTMGKPMGNGMPLSAAASSHEIVETFRRNSRYFNTFASSPLQAATGMAVLDEILDRNLLQQSSIIGQHMRDALQQLQGNCPNMGEVRGCGLFTGVDWVTDTNSRTPDRVGAMKIANAMKDRGILLSNAGAHGNVIKIRPPLVFQQEHAEEFITTFTDVVKSQ</sequence>
<organism evidence="5 6">
    <name type="scientific">OM182 bacterium MED-G24</name>
    <dbReference type="NCBI Taxonomy" id="1986255"/>
    <lineage>
        <taxon>Bacteria</taxon>
        <taxon>Pseudomonadati</taxon>
        <taxon>Pseudomonadota</taxon>
        <taxon>Gammaproteobacteria</taxon>
        <taxon>OMG group</taxon>
        <taxon>OM182 clade</taxon>
    </lineage>
</organism>
<dbReference type="InterPro" id="IPR015422">
    <property type="entry name" value="PyrdxlP-dep_Trfase_small"/>
</dbReference>
<dbReference type="PANTHER" id="PTHR45688">
    <property type="match status" value="1"/>
</dbReference>
<dbReference type="PANTHER" id="PTHR45688:SF13">
    <property type="entry name" value="ALANINE--GLYOXYLATE AMINOTRANSFERASE 2-LIKE"/>
    <property type="match status" value="1"/>
</dbReference>
<dbReference type="Pfam" id="PF00202">
    <property type="entry name" value="Aminotran_3"/>
    <property type="match status" value="1"/>
</dbReference>
<reference evidence="5 6" key="1">
    <citation type="submission" date="2017-08" db="EMBL/GenBank/DDBJ databases">
        <title>Fine stratification of microbial communities through a metagenomic profile of the photic zone.</title>
        <authorList>
            <person name="Haro-Moreno J.M."/>
            <person name="Lopez-Perez M."/>
            <person name="De La Torre J."/>
            <person name="Picazo A."/>
            <person name="Camacho A."/>
            <person name="Rodriguez-Valera F."/>
        </authorList>
    </citation>
    <scope>NUCLEOTIDE SEQUENCE [LARGE SCALE GENOMIC DNA]</scope>
    <source>
        <strain evidence="5">MED-G24</strain>
    </source>
</reference>
<accession>A0A2A5WKU6</accession>
<gene>
    <name evidence="5" type="ORF">CNE99_08945</name>
</gene>
<keyword evidence="3 4" id="KW-0663">Pyridoxal phosphate</keyword>
<evidence type="ECO:0000256" key="2">
    <source>
        <dbReference type="ARBA" id="ARBA00008954"/>
    </source>
</evidence>
<keyword evidence="5" id="KW-0808">Transferase</keyword>